<name>A0ACB6QLU4_9PLEO</name>
<sequence length="303" mass="33661">MSRTDGFPEPAESNPQPRGNILAESVNTIIRVLGLSSGAVFSQHAAQKEHEDVPSDVVKVPEDKGVAIPKVEGLSAPVPIRNFASKCPDRLRPLLPPANFGAVVPGSIFRSSYPQPENLEFLKTLKLKTVLTLVPEPIPTDNLNFMLENGIQHFQVHIPANKGEISIPTCQMSKALGIVLDRSNHPILIHCNKGKCSKFHAASHRLRRRMFQEGPGSVDATRRKASLRSSTNNFQGEELHNVFDEYHTYADPKARILDECFMEIFDERTVLWMARRYNWILPSAESDPPPSPVPALGVVRPRA</sequence>
<evidence type="ECO:0000313" key="2">
    <source>
        <dbReference type="Proteomes" id="UP000799755"/>
    </source>
</evidence>
<keyword evidence="2" id="KW-1185">Reference proteome</keyword>
<organism evidence="1 2">
    <name type="scientific">Lindgomyces ingoldianus</name>
    <dbReference type="NCBI Taxonomy" id="673940"/>
    <lineage>
        <taxon>Eukaryota</taxon>
        <taxon>Fungi</taxon>
        <taxon>Dikarya</taxon>
        <taxon>Ascomycota</taxon>
        <taxon>Pezizomycotina</taxon>
        <taxon>Dothideomycetes</taxon>
        <taxon>Pleosporomycetidae</taxon>
        <taxon>Pleosporales</taxon>
        <taxon>Lindgomycetaceae</taxon>
        <taxon>Lindgomyces</taxon>
    </lineage>
</organism>
<accession>A0ACB6QLU4</accession>
<gene>
    <name evidence="1" type="ORF">BDR25DRAFT_317308</name>
</gene>
<proteinExistence type="predicted"/>
<dbReference type="EMBL" id="MU003522">
    <property type="protein sequence ID" value="KAF2467090.1"/>
    <property type="molecule type" value="Genomic_DNA"/>
</dbReference>
<dbReference type="Proteomes" id="UP000799755">
    <property type="component" value="Unassembled WGS sequence"/>
</dbReference>
<evidence type="ECO:0000313" key="1">
    <source>
        <dbReference type="EMBL" id="KAF2467090.1"/>
    </source>
</evidence>
<reference evidence="1" key="1">
    <citation type="journal article" date="2020" name="Stud. Mycol.">
        <title>101 Dothideomycetes genomes: a test case for predicting lifestyles and emergence of pathogens.</title>
        <authorList>
            <person name="Haridas S."/>
            <person name="Albert R."/>
            <person name="Binder M."/>
            <person name="Bloem J."/>
            <person name="Labutti K."/>
            <person name="Salamov A."/>
            <person name="Andreopoulos B."/>
            <person name="Baker S."/>
            <person name="Barry K."/>
            <person name="Bills G."/>
            <person name="Bluhm B."/>
            <person name="Cannon C."/>
            <person name="Castanera R."/>
            <person name="Culley D."/>
            <person name="Daum C."/>
            <person name="Ezra D."/>
            <person name="Gonzalez J."/>
            <person name="Henrissat B."/>
            <person name="Kuo A."/>
            <person name="Liang C."/>
            <person name="Lipzen A."/>
            <person name="Lutzoni F."/>
            <person name="Magnuson J."/>
            <person name="Mondo S."/>
            <person name="Nolan M."/>
            <person name="Ohm R."/>
            <person name="Pangilinan J."/>
            <person name="Park H.-J."/>
            <person name="Ramirez L."/>
            <person name="Alfaro M."/>
            <person name="Sun H."/>
            <person name="Tritt A."/>
            <person name="Yoshinaga Y."/>
            <person name="Zwiers L.-H."/>
            <person name="Turgeon B."/>
            <person name="Goodwin S."/>
            <person name="Spatafora J."/>
            <person name="Crous P."/>
            <person name="Grigoriev I."/>
        </authorList>
    </citation>
    <scope>NUCLEOTIDE SEQUENCE</scope>
    <source>
        <strain evidence="1">ATCC 200398</strain>
    </source>
</reference>
<protein>
    <submittedName>
        <fullName evidence="1">Uncharacterized protein</fullName>
    </submittedName>
</protein>
<comment type="caution">
    <text evidence="1">The sequence shown here is derived from an EMBL/GenBank/DDBJ whole genome shotgun (WGS) entry which is preliminary data.</text>
</comment>